<dbReference type="PROSITE" id="PS50888">
    <property type="entry name" value="BHLH"/>
    <property type="match status" value="1"/>
</dbReference>
<dbReference type="GO" id="GO:0046983">
    <property type="term" value="F:protein dimerization activity"/>
    <property type="evidence" value="ECO:0007669"/>
    <property type="project" value="InterPro"/>
</dbReference>
<evidence type="ECO:0000259" key="7">
    <source>
        <dbReference type="PROSITE" id="PS50888"/>
    </source>
</evidence>
<evidence type="ECO:0000256" key="6">
    <source>
        <dbReference type="SAM" id="MobiDB-lite"/>
    </source>
</evidence>
<dbReference type="Proteomes" id="UP000091857">
    <property type="component" value="Chromosome 14"/>
</dbReference>
<dbReference type="EMBL" id="CM004400">
    <property type="protein sequence ID" value="OAY30209.1"/>
    <property type="molecule type" value="Genomic_DNA"/>
</dbReference>
<dbReference type="FunFam" id="4.10.280.10:FF:000021">
    <property type="entry name" value="Transcription factor bHLH130 family"/>
    <property type="match status" value="1"/>
</dbReference>
<protein>
    <recommendedName>
        <fullName evidence="7">BHLH domain-containing protein</fullName>
    </recommendedName>
</protein>
<evidence type="ECO:0000256" key="1">
    <source>
        <dbReference type="ARBA" id="ARBA00004123"/>
    </source>
</evidence>
<dbReference type="InterPro" id="IPR036638">
    <property type="entry name" value="HLH_DNA-bd_sf"/>
</dbReference>
<reference evidence="9" key="1">
    <citation type="journal article" date="2016" name="Nat. Biotechnol.">
        <title>Sequencing wild and cultivated cassava and related species reveals extensive interspecific hybridization and genetic diversity.</title>
        <authorList>
            <person name="Bredeson J.V."/>
            <person name="Lyons J.B."/>
            <person name="Prochnik S.E."/>
            <person name="Wu G.A."/>
            <person name="Ha C.M."/>
            <person name="Edsinger-Gonzales E."/>
            <person name="Grimwood J."/>
            <person name="Schmutz J."/>
            <person name="Rabbi I.Y."/>
            <person name="Egesi C."/>
            <person name="Nauluvula P."/>
            <person name="Lebot V."/>
            <person name="Ndunguru J."/>
            <person name="Mkamilo G."/>
            <person name="Bart R.S."/>
            <person name="Setter T.L."/>
            <person name="Gleadow R.M."/>
            <person name="Kulakow P."/>
            <person name="Ferguson M.E."/>
            <person name="Rounsley S."/>
            <person name="Rokhsar D.S."/>
        </authorList>
    </citation>
    <scope>NUCLEOTIDE SEQUENCE [LARGE SCALE GENOMIC DNA]</scope>
    <source>
        <strain evidence="9">cv. AM560-2</strain>
    </source>
</reference>
<evidence type="ECO:0000256" key="3">
    <source>
        <dbReference type="ARBA" id="ARBA00023125"/>
    </source>
</evidence>
<dbReference type="GO" id="GO:0005634">
    <property type="term" value="C:nucleus"/>
    <property type="evidence" value="ECO:0000318"/>
    <property type="project" value="GO_Central"/>
</dbReference>
<dbReference type="PANTHER" id="PTHR16223:SF279">
    <property type="entry name" value="TRANSCRIPTION FACTOR BHLH122"/>
    <property type="match status" value="1"/>
</dbReference>
<keyword evidence="4" id="KW-0804">Transcription</keyword>
<feature type="compositionally biased region" description="Basic residues" evidence="6">
    <location>
        <begin position="7"/>
        <end position="24"/>
    </location>
</feature>
<dbReference type="GO" id="GO:0006357">
    <property type="term" value="P:regulation of transcription by RNA polymerase II"/>
    <property type="evidence" value="ECO:0000318"/>
    <property type="project" value="GO_Central"/>
</dbReference>
<dbReference type="OMA" id="MSDNMTG"/>
<dbReference type="SMR" id="A0A2C9UIT4"/>
<feature type="region of interest" description="Disordered" evidence="6">
    <location>
        <begin position="111"/>
        <end position="151"/>
    </location>
</feature>
<accession>A0A2C9UIT4</accession>
<dbReference type="Gene3D" id="4.10.280.10">
    <property type="entry name" value="Helix-loop-helix DNA-binding domain"/>
    <property type="match status" value="1"/>
</dbReference>
<dbReference type="GO" id="GO:0000981">
    <property type="term" value="F:DNA-binding transcription factor activity, RNA polymerase II-specific"/>
    <property type="evidence" value="ECO:0000318"/>
    <property type="project" value="GO_Central"/>
</dbReference>
<dbReference type="SUPFAM" id="SSF47459">
    <property type="entry name" value="HLH, helix-loop-helix DNA-binding domain"/>
    <property type="match status" value="1"/>
</dbReference>
<evidence type="ECO:0000256" key="2">
    <source>
        <dbReference type="ARBA" id="ARBA00023015"/>
    </source>
</evidence>
<keyword evidence="3" id="KW-0238">DNA-binding</keyword>
<keyword evidence="2" id="KW-0805">Transcription regulation</keyword>
<dbReference type="InterPro" id="IPR011598">
    <property type="entry name" value="bHLH_dom"/>
</dbReference>
<dbReference type="Gramene" id="Manes.14G013300.1.v8.1">
    <property type="protein sequence ID" value="Manes.14G013300.1.v8.1.CDS"/>
    <property type="gene ID" value="Manes.14G013300.v8.1"/>
</dbReference>
<keyword evidence="5" id="KW-0539">Nucleus</keyword>
<keyword evidence="9" id="KW-1185">Reference proteome</keyword>
<feature type="compositionally biased region" description="Low complexity" evidence="6">
    <location>
        <begin position="117"/>
        <end position="136"/>
    </location>
</feature>
<dbReference type="AlphaFoldDB" id="A0A2C9UIT4"/>
<feature type="region of interest" description="Disordered" evidence="6">
    <location>
        <begin position="1"/>
        <end position="28"/>
    </location>
</feature>
<dbReference type="InterPro" id="IPR045843">
    <property type="entry name" value="IND-like"/>
</dbReference>
<sequence length="412" mass="45849">MESDLQHHHHFLHDHHQHQQHHQKQMNSGLMRYQSAPSSFFTGFLDRESCEEFLNKPTSPETERIFARFLANSGGDTENMLNQNFGVIKQESPVGEAVAQVNQQAQINDTTFHQQEQQQKSNYSSSASQSFYQNQSRPPLPDQSSGSGMDYRMVTSMGMEHLPQVKSSNSNLVRHSSSPAGLFSNINIEMENGYAVLRGMGEFGAGNRETSYSAASRPPPPSSGRMSPIAEIGNKNMGENSPENSGFGETRSNNYVTGFPISSWDDTSVMSAGAKRLTDDDRTLSGVNASETQDVDAGNHPPLLAHHLSLPKTSAELSAIEKFLQLQDSVPCKIRAKRGCATHPRSIAERVRRTRISERMRKLQDLVPNMDKQTNTADMLDLAVDYIKDLQRQVKTLSETRAKCTCTSKQES</sequence>
<dbReference type="PANTHER" id="PTHR16223">
    <property type="entry name" value="TRANSCRIPTION FACTOR BHLH83-RELATED"/>
    <property type="match status" value="1"/>
</dbReference>
<comment type="subcellular location">
    <subcellularLocation>
        <location evidence="1">Nucleus</location>
    </subcellularLocation>
</comment>
<evidence type="ECO:0000313" key="9">
    <source>
        <dbReference type="Proteomes" id="UP000091857"/>
    </source>
</evidence>
<evidence type="ECO:0000256" key="4">
    <source>
        <dbReference type="ARBA" id="ARBA00023163"/>
    </source>
</evidence>
<evidence type="ECO:0000313" key="8">
    <source>
        <dbReference type="EMBL" id="OAY30209.1"/>
    </source>
</evidence>
<dbReference type="STRING" id="3983.A0A2C9UIT4"/>
<dbReference type="SMART" id="SM00353">
    <property type="entry name" value="HLH"/>
    <property type="match status" value="1"/>
</dbReference>
<organism evidence="8 9">
    <name type="scientific">Manihot esculenta</name>
    <name type="common">Cassava</name>
    <name type="synonym">Jatropha manihot</name>
    <dbReference type="NCBI Taxonomy" id="3983"/>
    <lineage>
        <taxon>Eukaryota</taxon>
        <taxon>Viridiplantae</taxon>
        <taxon>Streptophyta</taxon>
        <taxon>Embryophyta</taxon>
        <taxon>Tracheophyta</taxon>
        <taxon>Spermatophyta</taxon>
        <taxon>Magnoliopsida</taxon>
        <taxon>eudicotyledons</taxon>
        <taxon>Gunneridae</taxon>
        <taxon>Pentapetalae</taxon>
        <taxon>rosids</taxon>
        <taxon>fabids</taxon>
        <taxon>Malpighiales</taxon>
        <taxon>Euphorbiaceae</taxon>
        <taxon>Crotonoideae</taxon>
        <taxon>Manihoteae</taxon>
        <taxon>Manihot</taxon>
    </lineage>
</organism>
<name>A0A2C9UIT4_MANES</name>
<gene>
    <name evidence="8" type="ORF">MANES_14G013300v8</name>
</gene>
<proteinExistence type="predicted"/>
<feature type="domain" description="BHLH" evidence="7">
    <location>
        <begin position="340"/>
        <end position="390"/>
    </location>
</feature>
<comment type="caution">
    <text evidence="8">The sequence shown here is derived from an EMBL/GenBank/DDBJ whole genome shotgun (WGS) entry which is preliminary data.</text>
</comment>
<dbReference type="OrthoDB" id="2019494at2759"/>
<dbReference type="Pfam" id="PF00010">
    <property type="entry name" value="HLH"/>
    <property type="match status" value="1"/>
</dbReference>
<dbReference type="GO" id="GO:0000978">
    <property type="term" value="F:RNA polymerase II cis-regulatory region sequence-specific DNA binding"/>
    <property type="evidence" value="ECO:0000318"/>
    <property type="project" value="GO_Central"/>
</dbReference>
<evidence type="ECO:0000256" key="5">
    <source>
        <dbReference type="ARBA" id="ARBA00023242"/>
    </source>
</evidence>